<dbReference type="KEGG" id="taa:NMY3_02598"/>
<dbReference type="AlphaFoldDB" id="A0A654M2V2"/>
<keyword evidence="3" id="KW-1185">Reference proteome</keyword>
<evidence type="ECO:0008006" key="4">
    <source>
        <dbReference type="Google" id="ProtNLM"/>
    </source>
</evidence>
<evidence type="ECO:0000313" key="2">
    <source>
        <dbReference type="EMBL" id="ALI36789.1"/>
    </source>
</evidence>
<dbReference type="Proteomes" id="UP000058925">
    <property type="component" value="Chromosome"/>
</dbReference>
<feature type="region of interest" description="Disordered" evidence="1">
    <location>
        <begin position="33"/>
        <end position="75"/>
    </location>
</feature>
<gene>
    <name evidence="2" type="ORF">NMY3_02598</name>
</gene>
<organism evidence="2 3">
    <name type="scientific">Candidatus Nitrosocosmicus oleophilus</name>
    <dbReference type="NCBI Taxonomy" id="1353260"/>
    <lineage>
        <taxon>Archaea</taxon>
        <taxon>Nitrososphaerota</taxon>
        <taxon>Nitrososphaeria</taxon>
        <taxon>Nitrososphaerales</taxon>
        <taxon>Nitrososphaeraceae</taxon>
        <taxon>Candidatus Nitrosocosmicus</taxon>
    </lineage>
</organism>
<evidence type="ECO:0000313" key="3">
    <source>
        <dbReference type="Proteomes" id="UP000058925"/>
    </source>
</evidence>
<dbReference type="RefSeq" id="WP_196815999.1">
    <property type="nucleotide sequence ID" value="NZ_CP012850.1"/>
</dbReference>
<reference evidence="3" key="1">
    <citation type="submission" date="2015-10" db="EMBL/GenBank/DDBJ databases">
        <title>Niche specialization of a soil ammonia-oxidizing archaeon, Candidatus Nitrosocosmicus oleophilus.</title>
        <authorList>
            <person name="Jung M.-Y."/>
            <person name="Rhee S.-K."/>
        </authorList>
    </citation>
    <scope>NUCLEOTIDE SEQUENCE [LARGE SCALE GENOMIC DNA]</scope>
    <source>
        <strain evidence="3">MY3</strain>
    </source>
</reference>
<dbReference type="EMBL" id="CP012850">
    <property type="protein sequence ID" value="ALI36789.1"/>
    <property type="molecule type" value="Genomic_DNA"/>
</dbReference>
<protein>
    <recommendedName>
        <fullName evidence="4">Trm112p-like protein</fullName>
    </recommendedName>
</protein>
<dbReference type="Gene3D" id="2.20.25.10">
    <property type="match status" value="1"/>
</dbReference>
<evidence type="ECO:0000256" key="1">
    <source>
        <dbReference type="SAM" id="MobiDB-lite"/>
    </source>
</evidence>
<dbReference type="Pfam" id="PF03966">
    <property type="entry name" value="Trm112p"/>
    <property type="match status" value="1"/>
</dbReference>
<dbReference type="OrthoDB" id="6467at2157"/>
<accession>A0A654M2V2</accession>
<dbReference type="InterPro" id="IPR005651">
    <property type="entry name" value="Trm112-like"/>
</dbReference>
<name>A0A654M2V2_9ARCH</name>
<dbReference type="SUPFAM" id="SSF158997">
    <property type="entry name" value="Trm112p-like"/>
    <property type="match status" value="1"/>
</dbReference>
<dbReference type="GeneID" id="60422533"/>
<proteinExistence type="predicted"/>
<sequence length="139" mass="15982">MNKKLLDILVCPFDKVSSLELFQFKAKTNSNNPTSIVNNIGPESKNSLTNQKENDQESKDINTNTKDPSVSELDMESSEIVEEGLLLCRTCLRFYPITEEIPIILPDELRDKKKDLEFLKTWNEAIPKDLLKNLKPWTI</sequence>